<gene>
    <name evidence="7" type="primary">ohrR</name>
    <name evidence="7" type="ORF">PH7735_03975</name>
</gene>
<dbReference type="Gene3D" id="1.10.10.10">
    <property type="entry name" value="Winged helix-like DNA-binding domain superfamily/Winged helix DNA-binding domain"/>
    <property type="match status" value="1"/>
</dbReference>
<dbReference type="SUPFAM" id="SSF46785">
    <property type="entry name" value="Winged helix' DNA-binding domain"/>
    <property type="match status" value="1"/>
</dbReference>
<evidence type="ECO:0000313" key="8">
    <source>
        <dbReference type="Proteomes" id="UP000051870"/>
    </source>
</evidence>
<dbReference type="InterPro" id="IPR036390">
    <property type="entry name" value="WH_DNA-bd_sf"/>
</dbReference>
<accession>A0A0P1IIH2</accession>
<dbReference type="EMBL" id="CYTW01000007">
    <property type="protein sequence ID" value="CUK14891.1"/>
    <property type="molecule type" value="Genomic_DNA"/>
</dbReference>
<dbReference type="PROSITE" id="PS50995">
    <property type="entry name" value="HTH_MARR_2"/>
    <property type="match status" value="1"/>
</dbReference>
<keyword evidence="3" id="KW-0805">Transcription regulation</keyword>
<dbReference type="InterPro" id="IPR000835">
    <property type="entry name" value="HTH_MarR-typ"/>
</dbReference>
<proteinExistence type="predicted"/>
<evidence type="ECO:0000313" key="7">
    <source>
        <dbReference type="EMBL" id="CUK14891.1"/>
    </source>
</evidence>
<name>A0A0P1IIH2_9RHOB</name>
<evidence type="ECO:0000256" key="1">
    <source>
        <dbReference type="ARBA" id="ARBA00004496"/>
    </source>
</evidence>
<dbReference type="SMART" id="SM00347">
    <property type="entry name" value="HTH_MARR"/>
    <property type="match status" value="1"/>
</dbReference>
<dbReference type="GeneID" id="83882939"/>
<dbReference type="PANTHER" id="PTHR33164">
    <property type="entry name" value="TRANSCRIPTIONAL REGULATOR, MARR FAMILY"/>
    <property type="match status" value="1"/>
</dbReference>
<dbReference type="GO" id="GO:0006950">
    <property type="term" value="P:response to stress"/>
    <property type="evidence" value="ECO:0007669"/>
    <property type="project" value="TreeGrafter"/>
</dbReference>
<evidence type="ECO:0000256" key="2">
    <source>
        <dbReference type="ARBA" id="ARBA00022490"/>
    </source>
</evidence>
<dbReference type="FunFam" id="1.10.10.10:FF:000163">
    <property type="entry name" value="MarR family transcriptional regulator"/>
    <property type="match status" value="1"/>
</dbReference>
<dbReference type="GO" id="GO:0005737">
    <property type="term" value="C:cytoplasm"/>
    <property type="evidence" value="ECO:0007669"/>
    <property type="project" value="UniProtKB-SubCell"/>
</dbReference>
<evidence type="ECO:0000256" key="3">
    <source>
        <dbReference type="ARBA" id="ARBA00023015"/>
    </source>
</evidence>
<dbReference type="InterPro" id="IPR039422">
    <property type="entry name" value="MarR/SlyA-like"/>
</dbReference>
<dbReference type="RefSeq" id="WP_058313125.1">
    <property type="nucleotide sequence ID" value="NZ_CANLZE010000003.1"/>
</dbReference>
<dbReference type="STRING" id="1715693.PH7735_03975"/>
<evidence type="ECO:0000256" key="5">
    <source>
        <dbReference type="ARBA" id="ARBA00023163"/>
    </source>
</evidence>
<dbReference type="InterPro" id="IPR055166">
    <property type="entry name" value="Transc_reg_Sar_Rot_HTH"/>
</dbReference>
<keyword evidence="8" id="KW-1185">Reference proteome</keyword>
<dbReference type="Pfam" id="PF22381">
    <property type="entry name" value="Staph_reg_Sar_Rot"/>
    <property type="match status" value="1"/>
</dbReference>
<keyword evidence="2" id="KW-0963">Cytoplasm</keyword>
<reference evidence="8" key="1">
    <citation type="submission" date="2015-09" db="EMBL/GenBank/DDBJ databases">
        <authorList>
            <person name="Rodrigo-Torres Lidia"/>
            <person name="Arahal R.David."/>
        </authorList>
    </citation>
    <scope>NUCLEOTIDE SEQUENCE [LARGE SCALE GENOMIC DNA]</scope>
    <source>
        <strain evidence="8">CECT 7735</strain>
    </source>
</reference>
<evidence type="ECO:0000259" key="6">
    <source>
        <dbReference type="PROSITE" id="PS50995"/>
    </source>
</evidence>
<keyword evidence="5" id="KW-0804">Transcription</keyword>
<dbReference type="InterPro" id="IPR036388">
    <property type="entry name" value="WH-like_DNA-bd_sf"/>
</dbReference>
<sequence>MTDTHAPTSALDQMLCFEIYSTEHAFGRLYKDLLQPLGLTYPQFLVMILLWEQDGRSISGIGAALGLESNTLTPLVKRLEAAGFVTRSRDKQDERRVLVSLTETGDAMRHQVGHIRACVTRATGMTEQELLDLFSNLRKLRKAVAAA</sequence>
<organism evidence="7 8">
    <name type="scientific">Shimia thalassica</name>
    <dbReference type="NCBI Taxonomy" id="1715693"/>
    <lineage>
        <taxon>Bacteria</taxon>
        <taxon>Pseudomonadati</taxon>
        <taxon>Pseudomonadota</taxon>
        <taxon>Alphaproteobacteria</taxon>
        <taxon>Rhodobacterales</taxon>
        <taxon>Roseobacteraceae</taxon>
    </lineage>
</organism>
<dbReference type="GO" id="GO:0003677">
    <property type="term" value="F:DNA binding"/>
    <property type="evidence" value="ECO:0007669"/>
    <property type="project" value="UniProtKB-KW"/>
</dbReference>
<keyword evidence="4" id="KW-0238">DNA-binding</keyword>
<dbReference type="Proteomes" id="UP000051870">
    <property type="component" value="Unassembled WGS sequence"/>
</dbReference>
<dbReference type="AlphaFoldDB" id="A0A0P1IIH2"/>
<evidence type="ECO:0000256" key="4">
    <source>
        <dbReference type="ARBA" id="ARBA00023125"/>
    </source>
</evidence>
<protein>
    <submittedName>
        <fullName evidence="7">Organic hydroperoxide resistance transcriptional regulator</fullName>
    </submittedName>
</protein>
<dbReference type="GO" id="GO:0003700">
    <property type="term" value="F:DNA-binding transcription factor activity"/>
    <property type="evidence" value="ECO:0007669"/>
    <property type="project" value="InterPro"/>
</dbReference>
<dbReference type="PANTHER" id="PTHR33164:SF5">
    <property type="entry name" value="ORGANIC HYDROPEROXIDE RESISTANCE TRANSCRIPTIONAL REGULATOR"/>
    <property type="match status" value="1"/>
</dbReference>
<dbReference type="PRINTS" id="PR00598">
    <property type="entry name" value="HTHMARR"/>
</dbReference>
<feature type="domain" description="HTH marR-type" evidence="6">
    <location>
        <begin position="12"/>
        <end position="142"/>
    </location>
</feature>
<comment type="subcellular location">
    <subcellularLocation>
        <location evidence="1">Cytoplasm</location>
    </subcellularLocation>
</comment>